<organism evidence="2 3">
    <name type="scientific">Mycobacterium intracellulare 1956</name>
    <dbReference type="NCBI Taxonomy" id="1299331"/>
    <lineage>
        <taxon>Bacteria</taxon>
        <taxon>Bacillati</taxon>
        <taxon>Actinomycetota</taxon>
        <taxon>Actinomycetes</taxon>
        <taxon>Mycobacteriales</taxon>
        <taxon>Mycobacteriaceae</taxon>
        <taxon>Mycobacterium</taxon>
        <taxon>Mycobacterium avium complex (MAC)</taxon>
    </lineage>
</organism>
<feature type="compositionally biased region" description="Low complexity" evidence="1">
    <location>
        <begin position="20"/>
        <end position="30"/>
    </location>
</feature>
<protein>
    <submittedName>
        <fullName evidence="2">Uncharacterized protein</fullName>
    </submittedName>
</protein>
<dbReference type="EMBL" id="JAOG01000002">
    <property type="protein sequence ID" value="EUA55635.1"/>
    <property type="molecule type" value="Genomic_DNA"/>
</dbReference>
<feature type="region of interest" description="Disordered" evidence="1">
    <location>
        <begin position="1"/>
        <end position="39"/>
    </location>
</feature>
<evidence type="ECO:0000256" key="1">
    <source>
        <dbReference type="SAM" id="MobiDB-lite"/>
    </source>
</evidence>
<dbReference type="Proteomes" id="UP000020825">
    <property type="component" value="Unassembled WGS sequence"/>
</dbReference>
<sequence>MVATLTAGALSSEDPGAEHPATATTPAAAATDHRRNLRR</sequence>
<reference evidence="2 3" key="1">
    <citation type="submission" date="2013-12" db="EMBL/GenBank/DDBJ databases">
        <authorList>
            <person name="Zelazny A."/>
            <person name="Olivier K."/>
            <person name="Holland S."/>
            <person name="Lenaerts A."/>
            <person name="Ordway D."/>
            <person name="DeGroote M.A."/>
            <person name="Parker T."/>
            <person name="Sizemore C."/>
            <person name="Tallon L.J."/>
            <person name="Sadzewicz L.K."/>
            <person name="Sengamalay N."/>
            <person name="Fraser C.M."/>
            <person name="Hine E."/>
            <person name="Shefchek K.A."/>
            <person name="Das S.P."/>
            <person name="Tettelin H."/>
        </authorList>
    </citation>
    <scope>NUCLEOTIDE SEQUENCE [LARGE SCALE GENOMIC DNA]</scope>
    <source>
        <strain evidence="2 3">1956</strain>
    </source>
</reference>
<comment type="caution">
    <text evidence="2">The sequence shown here is derived from an EMBL/GenBank/DDBJ whole genome shotgun (WGS) entry which is preliminary data.</text>
</comment>
<evidence type="ECO:0000313" key="2">
    <source>
        <dbReference type="EMBL" id="EUA55635.1"/>
    </source>
</evidence>
<accession>X8CK35</accession>
<dbReference type="AlphaFoldDB" id="X8CK35"/>
<dbReference type="PATRIC" id="fig|1299331.3.peg.3699"/>
<name>X8CK35_MYCIT</name>
<proteinExistence type="predicted"/>
<gene>
    <name evidence="2" type="ORF">I550_3790</name>
</gene>
<evidence type="ECO:0000313" key="3">
    <source>
        <dbReference type="Proteomes" id="UP000020825"/>
    </source>
</evidence>